<reference evidence="3" key="1">
    <citation type="journal article" date="2015" name="Proc. Natl. Acad. Sci. U.S.A.">
        <title>Genome sequencing of adzuki bean (Vigna angularis) provides insight into high starch and low fat accumulation and domestication.</title>
        <authorList>
            <person name="Yang K."/>
            <person name="Tian Z."/>
            <person name="Chen C."/>
            <person name="Luo L."/>
            <person name="Zhao B."/>
            <person name="Wang Z."/>
            <person name="Yu L."/>
            <person name="Li Y."/>
            <person name="Sun Y."/>
            <person name="Li W."/>
            <person name="Chen Y."/>
            <person name="Li Y."/>
            <person name="Zhang Y."/>
            <person name="Ai D."/>
            <person name="Zhao J."/>
            <person name="Shang C."/>
            <person name="Ma Y."/>
            <person name="Wu B."/>
            <person name="Wang M."/>
            <person name="Gao L."/>
            <person name="Sun D."/>
            <person name="Zhang P."/>
            <person name="Guo F."/>
            <person name="Wang W."/>
            <person name="Li Y."/>
            <person name="Wang J."/>
            <person name="Varshney R.K."/>
            <person name="Wang J."/>
            <person name="Ling H.Q."/>
            <person name="Wan P."/>
        </authorList>
    </citation>
    <scope>NUCLEOTIDE SEQUENCE</scope>
    <source>
        <strain evidence="3">cv. Jingnong 6</strain>
    </source>
</reference>
<name>A0A0L9VUG6_PHAAN</name>
<feature type="compositionally biased region" description="Basic residues" evidence="1">
    <location>
        <begin position="84"/>
        <end position="93"/>
    </location>
</feature>
<evidence type="ECO:0000313" key="3">
    <source>
        <dbReference type="Proteomes" id="UP000053144"/>
    </source>
</evidence>
<dbReference type="Proteomes" id="UP000053144">
    <property type="component" value="Chromosome 11"/>
</dbReference>
<gene>
    <name evidence="2" type="ORF">LR48_Vigan11g176500</name>
</gene>
<sequence>MPKRVGFSIDKWKCYGMKHKGMLQQDLHCCKVKRNSTPQHKTFTVQQQGCSNPSSHLQVQQPLRSSQIQQLGAGDAHTEEKTTKRPRNGHNKMKGPTYFLGHLGVKEVKCYRGQKQNWKVTDTRDKIQNAELKEDVQSVDTINWQHSREENH</sequence>
<organism evidence="2 3">
    <name type="scientific">Phaseolus angularis</name>
    <name type="common">Azuki bean</name>
    <name type="synonym">Vigna angularis</name>
    <dbReference type="NCBI Taxonomy" id="3914"/>
    <lineage>
        <taxon>Eukaryota</taxon>
        <taxon>Viridiplantae</taxon>
        <taxon>Streptophyta</taxon>
        <taxon>Embryophyta</taxon>
        <taxon>Tracheophyta</taxon>
        <taxon>Spermatophyta</taxon>
        <taxon>Magnoliopsida</taxon>
        <taxon>eudicotyledons</taxon>
        <taxon>Gunneridae</taxon>
        <taxon>Pentapetalae</taxon>
        <taxon>rosids</taxon>
        <taxon>fabids</taxon>
        <taxon>Fabales</taxon>
        <taxon>Fabaceae</taxon>
        <taxon>Papilionoideae</taxon>
        <taxon>50 kb inversion clade</taxon>
        <taxon>NPAAA clade</taxon>
        <taxon>indigoferoid/millettioid clade</taxon>
        <taxon>Phaseoleae</taxon>
        <taxon>Vigna</taxon>
    </lineage>
</organism>
<proteinExistence type="predicted"/>
<accession>A0A0L9VUG6</accession>
<evidence type="ECO:0000256" key="1">
    <source>
        <dbReference type="SAM" id="MobiDB-lite"/>
    </source>
</evidence>
<dbReference type="EMBL" id="CM003381">
    <property type="protein sequence ID" value="KOM58731.1"/>
    <property type="molecule type" value="Genomic_DNA"/>
</dbReference>
<evidence type="ECO:0000313" key="2">
    <source>
        <dbReference type="EMBL" id="KOM58731.1"/>
    </source>
</evidence>
<dbReference type="AlphaFoldDB" id="A0A0L9VUG6"/>
<feature type="compositionally biased region" description="Polar residues" evidence="1">
    <location>
        <begin position="45"/>
        <end position="70"/>
    </location>
</feature>
<feature type="region of interest" description="Disordered" evidence="1">
    <location>
        <begin position="45"/>
        <end position="96"/>
    </location>
</feature>
<dbReference type="Gramene" id="KOM58731">
    <property type="protein sequence ID" value="KOM58731"/>
    <property type="gene ID" value="LR48_Vigan11g176500"/>
</dbReference>
<protein>
    <submittedName>
        <fullName evidence="2">Uncharacterized protein</fullName>
    </submittedName>
</protein>